<keyword evidence="6" id="KW-1185">Reference proteome</keyword>
<protein>
    <submittedName>
        <fullName evidence="5">Putative P0 protein</fullName>
    </submittedName>
</protein>
<evidence type="ECO:0000313" key="5">
    <source>
        <dbReference type="EMBL" id="AKI85236.1"/>
    </source>
</evidence>
<dbReference type="Pfam" id="PF04662">
    <property type="entry name" value="Luteo_PO"/>
    <property type="match status" value="1"/>
</dbReference>
<keyword evidence="4" id="KW-0899">Viral immunoevasion</keyword>
<accession>A0A0G2YJI9</accession>
<keyword evidence="3" id="KW-1090">Inhibition of host innate immune response by virus</keyword>
<evidence type="ECO:0000256" key="4">
    <source>
        <dbReference type="ARBA" id="ARBA00023280"/>
    </source>
</evidence>
<dbReference type="KEGG" id="vg:80527683"/>
<evidence type="ECO:0000256" key="1">
    <source>
        <dbReference type="ARBA" id="ARBA00022463"/>
    </source>
</evidence>
<dbReference type="GeneID" id="80527683"/>
<name>A0A0G2YJI9_9VIRU</name>
<organism evidence="5 6">
    <name type="scientific">Pepper vein yellows virus</name>
    <dbReference type="NCBI Taxonomy" id="909827"/>
    <lineage>
        <taxon>Viruses</taxon>
        <taxon>Riboviria</taxon>
        <taxon>Orthornavirae</taxon>
        <taxon>Pisuviricota</taxon>
        <taxon>Pisoniviricetes</taxon>
        <taxon>Sobelivirales</taxon>
        <taxon>Solemoviridae</taxon>
        <taxon>Polerovirus</taxon>
        <taxon>Polerovirus PEVYV1</taxon>
    </lineage>
</organism>
<proteinExistence type="predicted"/>
<dbReference type="RefSeq" id="YP_010790319.1">
    <property type="nucleotide sequence ID" value="NC_075416.1"/>
</dbReference>
<dbReference type="GO" id="GO:0052170">
    <property type="term" value="P:symbiont-mediated suppression of host innate immune response"/>
    <property type="evidence" value="ECO:0007669"/>
    <property type="project" value="UniProtKB-KW"/>
</dbReference>
<dbReference type="EMBL" id="KP326573">
    <property type="protein sequence ID" value="AKI85236.1"/>
    <property type="molecule type" value="Genomic_RNA"/>
</dbReference>
<sequence length="249" mass="28473">MNFELINGSHLKVSLTRKLSYRERILNLAVFLSQYLVTVQENATTSHFLRSICALLPFLLSSQCPFLSGNTPHRNGKREQKRVSKLALYCGVNITPCWNGEAFSSTWLQTDNNLGAPRTHLKRCAGSALASYIQRFQTPLFQGSEEFSRFLCVWTHHCENVVERSFPKLSVDRGLIVELWHLGHCLLDLLSGDDIYHARRLSRIALRLHRIYGEGIAMDVYRLAHLPRSVSFKSGEDYLHGSQIQKELQ</sequence>
<keyword evidence="1" id="KW-0941">Suppressor of RNA silencing</keyword>
<evidence type="ECO:0000256" key="2">
    <source>
        <dbReference type="ARBA" id="ARBA00022581"/>
    </source>
</evidence>
<keyword evidence="2" id="KW-0945">Host-virus interaction</keyword>
<dbReference type="Proteomes" id="UP000297128">
    <property type="component" value="Segment"/>
</dbReference>
<reference evidence="5 6" key="1">
    <citation type="journal article" date="2016" name="Arch. Virol.">
        <title>Complete genome sequence of a Chinese isolate of pepper vein yellows virus and evolutionary analysis based on the CP, MP and RdRp coding regions.</title>
        <authorList>
            <person name="Liu M."/>
            <person name="Liu X."/>
            <person name="Li X."/>
            <person name="Zhang D."/>
            <person name="Dai L."/>
            <person name="Tang Q."/>
        </authorList>
    </citation>
    <scope>NUCLEOTIDE SEQUENCE [LARGE SCALE GENOMIC DNA]</scope>
    <source>
        <strain evidence="5">HN</strain>
    </source>
</reference>
<evidence type="ECO:0000256" key="3">
    <source>
        <dbReference type="ARBA" id="ARBA00022632"/>
    </source>
</evidence>
<evidence type="ECO:0000313" key="6">
    <source>
        <dbReference type="Proteomes" id="UP000297128"/>
    </source>
</evidence>
<dbReference type="InterPro" id="IPR006755">
    <property type="entry name" value="Virus_P0"/>
</dbReference>
<dbReference type="GO" id="GO:0016032">
    <property type="term" value="P:viral process"/>
    <property type="evidence" value="ECO:0007669"/>
    <property type="project" value="InterPro"/>
</dbReference>